<evidence type="ECO:0000256" key="1">
    <source>
        <dbReference type="SAM" id="MobiDB-lite"/>
    </source>
</evidence>
<feature type="region of interest" description="Disordered" evidence="1">
    <location>
        <begin position="52"/>
        <end position="77"/>
    </location>
</feature>
<dbReference type="EMBL" id="CAUYUJ010014167">
    <property type="protein sequence ID" value="CAK0837617.1"/>
    <property type="molecule type" value="Genomic_DNA"/>
</dbReference>
<feature type="compositionally biased region" description="Polar residues" evidence="1">
    <location>
        <begin position="58"/>
        <end position="77"/>
    </location>
</feature>
<comment type="caution">
    <text evidence="2">The sequence shown here is derived from an EMBL/GenBank/DDBJ whole genome shotgun (WGS) entry which is preliminary data.</text>
</comment>
<organism evidence="2 3">
    <name type="scientific">Prorocentrum cordatum</name>
    <dbReference type="NCBI Taxonomy" id="2364126"/>
    <lineage>
        <taxon>Eukaryota</taxon>
        <taxon>Sar</taxon>
        <taxon>Alveolata</taxon>
        <taxon>Dinophyceae</taxon>
        <taxon>Prorocentrales</taxon>
        <taxon>Prorocentraceae</taxon>
        <taxon>Prorocentrum</taxon>
    </lineage>
</organism>
<proteinExistence type="predicted"/>
<sequence>MLVALFTGISDRAPARGVYLFRRAAGARPVGLHSPACQLDETAALQGRVPGEGRWRSSGGTPPVKTSGQLCNGGTSAQGALATSPMMPWPSLFRDPMAICTAVAVHRHHRRRLLSPDSACT</sequence>
<name>A0ABN9SYS3_9DINO</name>
<accession>A0ABN9SYS3</accession>
<evidence type="ECO:0000313" key="3">
    <source>
        <dbReference type="Proteomes" id="UP001189429"/>
    </source>
</evidence>
<reference evidence="2" key="1">
    <citation type="submission" date="2023-10" db="EMBL/GenBank/DDBJ databases">
        <authorList>
            <person name="Chen Y."/>
            <person name="Shah S."/>
            <person name="Dougan E. K."/>
            <person name="Thang M."/>
            <person name="Chan C."/>
        </authorList>
    </citation>
    <scope>NUCLEOTIDE SEQUENCE [LARGE SCALE GENOMIC DNA]</scope>
</reference>
<protein>
    <submittedName>
        <fullName evidence="2">Uncharacterized protein</fullName>
    </submittedName>
</protein>
<dbReference type="Proteomes" id="UP001189429">
    <property type="component" value="Unassembled WGS sequence"/>
</dbReference>
<evidence type="ECO:0000313" key="2">
    <source>
        <dbReference type="EMBL" id="CAK0837617.1"/>
    </source>
</evidence>
<gene>
    <name evidence="2" type="ORF">PCOR1329_LOCUS33762</name>
</gene>
<keyword evidence="3" id="KW-1185">Reference proteome</keyword>